<dbReference type="EMBL" id="JAGPXB010000003">
    <property type="protein sequence ID" value="MBQ0907997.1"/>
    <property type="molecule type" value="Genomic_DNA"/>
</dbReference>
<comment type="caution">
    <text evidence="2">The sequence shown here is derived from an EMBL/GenBank/DDBJ whole genome shotgun (WGS) entry which is preliminary data.</text>
</comment>
<dbReference type="Pfam" id="PF14343">
    <property type="entry name" value="PrcB_C"/>
    <property type="match status" value="1"/>
</dbReference>
<dbReference type="GO" id="GO:0008233">
    <property type="term" value="F:peptidase activity"/>
    <property type="evidence" value="ECO:0007669"/>
    <property type="project" value="UniProtKB-KW"/>
</dbReference>
<dbReference type="InterPro" id="IPR025748">
    <property type="entry name" value="PrcB_C_dom"/>
</dbReference>
<sequence length="142" mass="15464">MKRLVGSFIAVVLFSCGMTNTKNQSSNALFKVLTQQSNGGASIRFFEILSAPNEIAMLQNDENLKNKITPEDVQKSNFVILNMGEKSSGGYAIGIETVVETDTNIIVTVKEQAPESGSMVTQSISNPFCVLKINSKKPIIFK</sequence>
<reference evidence="2 3" key="1">
    <citation type="submission" date="2021-04" db="EMBL/GenBank/DDBJ databases">
        <title>Description of novel Flavobacterium sp. F-328.</title>
        <authorList>
            <person name="Saticioglu I.B."/>
        </authorList>
    </citation>
    <scope>NUCLEOTIDE SEQUENCE [LARGE SCALE GENOMIC DNA]</scope>
    <source>
        <strain evidence="2 3">F-328</strain>
    </source>
</reference>
<evidence type="ECO:0000313" key="3">
    <source>
        <dbReference type="Proteomes" id="UP000679008"/>
    </source>
</evidence>
<accession>A0ABS5D1W4</accession>
<proteinExistence type="predicted"/>
<keyword evidence="3" id="KW-1185">Reference proteome</keyword>
<dbReference type="Proteomes" id="UP000679008">
    <property type="component" value="Unassembled WGS sequence"/>
</dbReference>
<name>A0ABS5D1W4_9FLAO</name>
<organism evidence="2 3">
    <name type="scientific">Flavobacterium erciyesense</name>
    <dbReference type="NCBI Taxonomy" id="2825842"/>
    <lineage>
        <taxon>Bacteria</taxon>
        <taxon>Pseudomonadati</taxon>
        <taxon>Bacteroidota</taxon>
        <taxon>Flavobacteriia</taxon>
        <taxon>Flavobacteriales</taxon>
        <taxon>Flavobacteriaceae</taxon>
        <taxon>Flavobacterium</taxon>
    </lineage>
</organism>
<gene>
    <name evidence="2" type="ORF">KBJ98_04705</name>
</gene>
<dbReference type="PROSITE" id="PS51257">
    <property type="entry name" value="PROKAR_LIPOPROTEIN"/>
    <property type="match status" value="1"/>
</dbReference>
<protein>
    <submittedName>
        <fullName evidence="2">Protease complex subunit PrcB family protein</fullName>
    </submittedName>
</protein>
<dbReference type="RefSeq" id="WP_210788497.1">
    <property type="nucleotide sequence ID" value="NZ_JAGPXB010000003.1"/>
</dbReference>
<dbReference type="GO" id="GO:0006508">
    <property type="term" value="P:proteolysis"/>
    <property type="evidence" value="ECO:0007669"/>
    <property type="project" value="UniProtKB-KW"/>
</dbReference>
<evidence type="ECO:0000259" key="1">
    <source>
        <dbReference type="Pfam" id="PF14343"/>
    </source>
</evidence>
<feature type="domain" description="PrcB C-terminal" evidence="1">
    <location>
        <begin position="78"/>
        <end position="134"/>
    </location>
</feature>
<keyword evidence="2" id="KW-0378">Hydrolase</keyword>
<keyword evidence="2" id="KW-0645">Protease</keyword>
<evidence type="ECO:0000313" key="2">
    <source>
        <dbReference type="EMBL" id="MBQ0907997.1"/>
    </source>
</evidence>